<keyword evidence="3" id="KW-1185">Reference proteome</keyword>
<evidence type="ECO:0000313" key="3">
    <source>
        <dbReference type="Proteomes" id="UP000256913"/>
    </source>
</evidence>
<feature type="domain" description="VOC" evidence="1">
    <location>
        <begin position="13"/>
        <end position="141"/>
    </location>
</feature>
<dbReference type="Pfam" id="PF00903">
    <property type="entry name" value="Glyoxalase"/>
    <property type="match status" value="1"/>
</dbReference>
<dbReference type="AlphaFoldDB" id="A0A3D9ZRW6"/>
<keyword evidence="2" id="KW-0456">Lyase</keyword>
<name>A0A3D9ZRW6_9ACTN</name>
<dbReference type="InterPro" id="IPR037523">
    <property type="entry name" value="VOC_core"/>
</dbReference>
<dbReference type="Gene3D" id="3.10.180.10">
    <property type="entry name" value="2,3-Dihydroxybiphenyl 1,2-Dioxygenase, domain 1"/>
    <property type="match status" value="1"/>
</dbReference>
<organism evidence="2 3">
    <name type="scientific">Asanoa ferruginea</name>
    <dbReference type="NCBI Taxonomy" id="53367"/>
    <lineage>
        <taxon>Bacteria</taxon>
        <taxon>Bacillati</taxon>
        <taxon>Actinomycetota</taxon>
        <taxon>Actinomycetes</taxon>
        <taxon>Micromonosporales</taxon>
        <taxon>Micromonosporaceae</taxon>
        <taxon>Asanoa</taxon>
    </lineage>
</organism>
<dbReference type="RefSeq" id="WP_116071152.1">
    <property type="nucleotide sequence ID" value="NZ_BONB01000118.1"/>
</dbReference>
<evidence type="ECO:0000259" key="1">
    <source>
        <dbReference type="PROSITE" id="PS51819"/>
    </source>
</evidence>
<proteinExistence type="predicted"/>
<dbReference type="EMBL" id="QUMQ01000001">
    <property type="protein sequence ID" value="REF99965.1"/>
    <property type="molecule type" value="Genomic_DNA"/>
</dbReference>
<protein>
    <submittedName>
        <fullName evidence="2">Putative lactoylglutathione lyase</fullName>
    </submittedName>
</protein>
<dbReference type="PROSITE" id="PS51819">
    <property type="entry name" value="VOC"/>
    <property type="match status" value="1"/>
</dbReference>
<gene>
    <name evidence="2" type="ORF">DFJ67_6012</name>
</gene>
<dbReference type="Proteomes" id="UP000256913">
    <property type="component" value="Unassembled WGS sequence"/>
</dbReference>
<comment type="caution">
    <text evidence="2">The sequence shown here is derived from an EMBL/GenBank/DDBJ whole genome shotgun (WGS) entry which is preliminary data.</text>
</comment>
<dbReference type="InterPro" id="IPR029068">
    <property type="entry name" value="Glyas_Bleomycin-R_OHBP_Dase"/>
</dbReference>
<reference evidence="2 3" key="1">
    <citation type="submission" date="2018-08" db="EMBL/GenBank/DDBJ databases">
        <title>Sequencing the genomes of 1000 actinobacteria strains.</title>
        <authorList>
            <person name="Klenk H.-P."/>
        </authorList>
    </citation>
    <scope>NUCLEOTIDE SEQUENCE [LARGE SCALE GENOMIC DNA]</scope>
    <source>
        <strain evidence="2 3">DSM 44099</strain>
    </source>
</reference>
<sequence>MNAKQQTGNVDMRLEVITLPVSDVDRSKAFYQNLGWRLDVDVELSDDVRAVQLTPPHSAASIQFGTGATDLEPGRIPRIELTVDDLDAARDDLLSRGVEVSDLFHRDGAGFEPGRDPQNRSYFTYASFADPDGNEFLIQEITQRLPGRTWD</sequence>
<dbReference type="GO" id="GO:0016829">
    <property type="term" value="F:lyase activity"/>
    <property type="evidence" value="ECO:0007669"/>
    <property type="project" value="UniProtKB-KW"/>
</dbReference>
<dbReference type="OrthoDB" id="485032at2"/>
<accession>A0A3D9ZRW6</accession>
<dbReference type="SUPFAM" id="SSF54593">
    <property type="entry name" value="Glyoxalase/Bleomycin resistance protein/Dihydroxybiphenyl dioxygenase"/>
    <property type="match status" value="1"/>
</dbReference>
<evidence type="ECO:0000313" key="2">
    <source>
        <dbReference type="EMBL" id="REF99965.1"/>
    </source>
</evidence>
<dbReference type="InterPro" id="IPR004360">
    <property type="entry name" value="Glyas_Fos-R_dOase_dom"/>
</dbReference>